<dbReference type="GO" id="GO:0003700">
    <property type="term" value="F:DNA-binding transcription factor activity"/>
    <property type="evidence" value="ECO:0007669"/>
    <property type="project" value="InterPro"/>
</dbReference>
<dbReference type="InterPro" id="IPR036390">
    <property type="entry name" value="WH_DNA-bd_sf"/>
</dbReference>
<protein>
    <submittedName>
        <fullName evidence="6">DNA-binding transcriptional LysR family regulator</fullName>
    </submittedName>
</protein>
<dbReference type="Proteomes" id="UP000317043">
    <property type="component" value="Unassembled WGS sequence"/>
</dbReference>
<evidence type="ECO:0000256" key="1">
    <source>
        <dbReference type="ARBA" id="ARBA00009437"/>
    </source>
</evidence>
<dbReference type="InterPro" id="IPR000847">
    <property type="entry name" value="LysR_HTH_N"/>
</dbReference>
<keyword evidence="2" id="KW-0805">Transcription regulation</keyword>
<dbReference type="RefSeq" id="WP_142041183.1">
    <property type="nucleotide sequence ID" value="NZ_JBHTGS010000001.1"/>
</dbReference>
<name>A0A543AYX4_9ACTN</name>
<dbReference type="OrthoDB" id="4131546at2"/>
<organism evidence="6 7">
    <name type="scientific">Stackebrandtia endophytica</name>
    <dbReference type="NCBI Taxonomy" id="1496996"/>
    <lineage>
        <taxon>Bacteria</taxon>
        <taxon>Bacillati</taxon>
        <taxon>Actinomycetota</taxon>
        <taxon>Actinomycetes</taxon>
        <taxon>Glycomycetales</taxon>
        <taxon>Glycomycetaceae</taxon>
        <taxon>Stackebrandtia</taxon>
    </lineage>
</organism>
<dbReference type="PROSITE" id="PS50931">
    <property type="entry name" value="HTH_LYSR"/>
    <property type="match status" value="1"/>
</dbReference>
<evidence type="ECO:0000313" key="7">
    <source>
        <dbReference type="Proteomes" id="UP000317043"/>
    </source>
</evidence>
<dbReference type="CDD" id="cd08423">
    <property type="entry name" value="PBP2_LTTR_like_6"/>
    <property type="match status" value="1"/>
</dbReference>
<dbReference type="Gene3D" id="3.40.190.10">
    <property type="entry name" value="Periplasmic binding protein-like II"/>
    <property type="match status" value="2"/>
</dbReference>
<evidence type="ECO:0000256" key="3">
    <source>
        <dbReference type="ARBA" id="ARBA00023125"/>
    </source>
</evidence>
<dbReference type="InterPro" id="IPR036388">
    <property type="entry name" value="WH-like_DNA-bd_sf"/>
</dbReference>
<dbReference type="SUPFAM" id="SSF46785">
    <property type="entry name" value="Winged helix' DNA-binding domain"/>
    <property type="match status" value="1"/>
</dbReference>
<comment type="caution">
    <text evidence="6">The sequence shown here is derived from an EMBL/GenBank/DDBJ whole genome shotgun (WGS) entry which is preliminary data.</text>
</comment>
<gene>
    <name evidence="6" type="ORF">FB566_3346</name>
</gene>
<dbReference type="Gene3D" id="1.10.10.10">
    <property type="entry name" value="Winged helix-like DNA-binding domain superfamily/Winged helix DNA-binding domain"/>
    <property type="match status" value="1"/>
</dbReference>
<keyword evidence="3 6" id="KW-0238">DNA-binding</keyword>
<dbReference type="GO" id="GO:0032993">
    <property type="term" value="C:protein-DNA complex"/>
    <property type="evidence" value="ECO:0007669"/>
    <property type="project" value="TreeGrafter"/>
</dbReference>
<dbReference type="InParanoid" id="A0A543AYX4"/>
<evidence type="ECO:0000256" key="2">
    <source>
        <dbReference type="ARBA" id="ARBA00023015"/>
    </source>
</evidence>
<dbReference type="SUPFAM" id="SSF53850">
    <property type="entry name" value="Periplasmic binding protein-like II"/>
    <property type="match status" value="1"/>
</dbReference>
<dbReference type="PANTHER" id="PTHR30346:SF29">
    <property type="entry name" value="LYSR SUBSTRATE-BINDING"/>
    <property type="match status" value="1"/>
</dbReference>
<evidence type="ECO:0000259" key="5">
    <source>
        <dbReference type="PROSITE" id="PS50931"/>
    </source>
</evidence>
<accession>A0A543AYX4</accession>
<reference evidence="6 7" key="1">
    <citation type="submission" date="2019-06" db="EMBL/GenBank/DDBJ databases">
        <title>Sequencing the genomes of 1000 actinobacteria strains.</title>
        <authorList>
            <person name="Klenk H.-P."/>
        </authorList>
    </citation>
    <scope>NUCLEOTIDE SEQUENCE [LARGE SCALE GENOMIC DNA]</scope>
    <source>
        <strain evidence="6 7">DSM 45928</strain>
    </source>
</reference>
<evidence type="ECO:0000256" key="4">
    <source>
        <dbReference type="ARBA" id="ARBA00023163"/>
    </source>
</evidence>
<dbReference type="Pfam" id="PF00126">
    <property type="entry name" value="HTH_1"/>
    <property type="match status" value="1"/>
</dbReference>
<dbReference type="EMBL" id="VFOW01000001">
    <property type="protein sequence ID" value="TQL77779.1"/>
    <property type="molecule type" value="Genomic_DNA"/>
</dbReference>
<dbReference type="PANTHER" id="PTHR30346">
    <property type="entry name" value="TRANSCRIPTIONAL DUAL REGULATOR HCAR-RELATED"/>
    <property type="match status" value="1"/>
</dbReference>
<proteinExistence type="inferred from homology"/>
<keyword evidence="4" id="KW-0804">Transcription</keyword>
<dbReference type="Pfam" id="PF03466">
    <property type="entry name" value="LysR_substrate"/>
    <property type="match status" value="1"/>
</dbReference>
<sequence length="302" mass="32558">MIDLRRLHVLRAVSHYGTVTGAAKALHMSPSAASQQIRQLAKELNVTLLEPQGRNVRLTAAALLLLSHADVIEARWNRAEAELHATGTEVGGQIRLCGFGTAIATLLAPTAELLQVRHPAIEVSLREAQATECFDLLFAGDADLAIVEATLDSPALDDIRFDQQPLFDDPFDVVVSADHPLAEQDTVTLADTARERWILGLPGSTSRQHVLAACSNAGFSPSVAHEASEWSVVATLVAYRLGIAIIPRLAELPPHLTLRRIPIAGPHQPFRHFLTVTRRGSREHPAVAAVAAGIEEITEARG</sequence>
<evidence type="ECO:0000313" key="6">
    <source>
        <dbReference type="EMBL" id="TQL77779.1"/>
    </source>
</evidence>
<comment type="similarity">
    <text evidence="1">Belongs to the LysR transcriptional regulatory family.</text>
</comment>
<dbReference type="InterPro" id="IPR005119">
    <property type="entry name" value="LysR_subst-bd"/>
</dbReference>
<dbReference type="GO" id="GO:0003677">
    <property type="term" value="F:DNA binding"/>
    <property type="evidence" value="ECO:0007669"/>
    <property type="project" value="UniProtKB-KW"/>
</dbReference>
<feature type="domain" description="HTH lysR-type" evidence="5">
    <location>
        <begin position="2"/>
        <end position="59"/>
    </location>
</feature>
<keyword evidence="7" id="KW-1185">Reference proteome</keyword>
<dbReference type="AlphaFoldDB" id="A0A543AYX4"/>